<proteinExistence type="predicted"/>
<reference evidence="2" key="1">
    <citation type="journal article" date="2021" name="Front. Microbiol.">
        <title>Comprehensive Comparative Genomics and Phenotyping of Methylobacterium Species.</title>
        <authorList>
            <person name="Alessa O."/>
            <person name="Ogura Y."/>
            <person name="Fujitani Y."/>
            <person name="Takami H."/>
            <person name="Hayashi T."/>
            <person name="Sahin N."/>
            <person name="Tani A."/>
        </authorList>
    </citation>
    <scope>NUCLEOTIDE SEQUENCE</scope>
    <source>
        <strain evidence="2">DSM 23674</strain>
    </source>
</reference>
<dbReference type="Pfam" id="PF12146">
    <property type="entry name" value="Hydrolase_4"/>
    <property type="match status" value="1"/>
</dbReference>
<dbReference type="EMBL" id="BPRA01000003">
    <property type="protein sequence ID" value="GJE54313.1"/>
    <property type="molecule type" value="Genomic_DNA"/>
</dbReference>
<evidence type="ECO:0000259" key="1">
    <source>
        <dbReference type="Pfam" id="PF12146"/>
    </source>
</evidence>
<protein>
    <submittedName>
        <fullName evidence="2">2-succinyl-6-hydroxy-2, 4-cyclohexadiene-1-carboxylate synthase</fullName>
    </submittedName>
</protein>
<dbReference type="PANTHER" id="PTHR11614">
    <property type="entry name" value="PHOSPHOLIPASE-RELATED"/>
    <property type="match status" value="1"/>
</dbReference>
<keyword evidence="3" id="KW-1185">Reference proteome</keyword>
<dbReference type="InterPro" id="IPR051044">
    <property type="entry name" value="MAG_DAG_Lipase"/>
</dbReference>
<evidence type="ECO:0000313" key="3">
    <source>
        <dbReference type="Proteomes" id="UP001055101"/>
    </source>
</evidence>
<sequence>MIKAAVPACDRPGIHWRSLGSYIRAIGAFTRTAAPILERSSFARIAASDWSDLPPAQTFPVPSASLGFRHYAAADSKRVLVLIHGSGCFCDLAHEMAVRIVRRNAAHVYTLDMRGHGRSSGPRGHAIDDQGQMIGDVVAFVRHLHATHDRPQVTLGGHSAGGGIVLAFARSPAADLVSSYLFLAPFLGFGSEVDRPHFGGWVRLRIGVLRLLTLANVLGITRFNGSTVVDFNIEAAGDPRYVPSWSFSTLLAFGPDRWSANARPLPADKPVLVLACSDDECFSQRHYAGAFAVVAPHAELPEVGPGGHWDLLVDAKAAQLAVRWLEAQDRRETETTDKTTPRERAA</sequence>
<reference evidence="2" key="2">
    <citation type="submission" date="2021-08" db="EMBL/GenBank/DDBJ databases">
        <authorList>
            <person name="Tani A."/>
            <person name="Ola A."/>
            <person name="Ogura Y."/>
            <person name="Katsura K."/>
            <person name="Hayashi T."/>
        </authorList>
    </citation>
    <scope>NUCLEOTIDE SEQUENCE</scope>
    <source>
        <strain evidence="2">DSM 23674</strain>
    </source>
</reference>
<dbReference type="RefSeq" id="WP_147813615.1">
    <property type="nucleotide sequence ID" value="NZ_BPRA01000003.1"/>
</dbReference>
<accession>A0ABQ4TFZ4</accession>
<evidence type="ECO:0000313" key="2">
    <source>
        <dbReference type="EMBL" id="GJE54313.1"/>
    </source>
</evidence>
<comment type="caution">
    <text evidence="2">The sequence shown here is derived from an EMBL/GenBank/DDBJ whole genome shotgun (WGS) entry which is preliminary data.</text>
</comment>
<feature type="domain" description="Serine aminopeptidase S33" evidence="1">
    <location>
        <begin position="76"/>
        <end position="205"/>
    </location>
</feature>
<dbReference type="InterPro" id="IPR022742">
    <property type="entry name" value="Hydrolase_4"/>
</dbReference>
<gene>
    <name evidence="2" type="primary">menH_1</name>
    <name evidence="2" type="ORF">EKPJFOCH_0787</name>
</gene>
<dbReference type="Gene3D" id="3.40.50.1820">
    <property type="entry name" value="alpha/beta hydrolase"/>
    <property type="match status" value="1"/>
</dbReference>
<name>A0ABQ4TFZ4_9HYPH</name>
<dbReference type="InterPro" id="IPR029058">
    <property type="entry name" value="AB_hydrolase_fold"/>
</dbReference>
<dbReference type="Proteomes" id="UP001055101">
    <property type="component" value="Unassembled WGS sequence"/>
</dbReference>
<organism evidence="2 3">
    <name type="scientific">Methylobacterium thuringiense</name>
    <dbReference type="NCBI Taxonomy" id="1003091"/>
    <lineage>
        <taxon>Bacteria</taxon>
        <taxon>Pseudomonadati</taxon>
        <taxon>Pseudomonadota</taxon>
        <taxon>Alphaproteobacteria</taxon>
        <taxon>Hyphomicrobiales</taxon>
        <taxon>Methylobacteriaceae</taxon>
        <taxon>Methylobacterium</taxon>
    </lineage>
</organism>
<dbReference type="SUPFAM" id="SSF53474">
    <property type="entry name" value="alpha/beta-Hydrolases"/>
    <property type="match status" value="1"/>
</dbReference>